<dbReference type="EMBL" id="QYUO01000001">
    <property type="protein sequence ID" value="RJF97130.1"/>
    <property type="molecule type" value="Genomic_DNA"/>
</dbReference>
<dbReference type="SUPFAM" id="SSF51735">
    <property type="entry name" value="NAD(P)-binding Rossmann-fold domains"/>
    <property type="match status" value="1"/>
</dbReference>
<dbReference type="InterPro" id="IPR052184">
    <property type="entry name" value="SDR_enzymes"/>
</dbReference>
<sequence length="222" mass="23416">MPTALILGASRGIGREFVRQLRAAGWNVIATARNDAGLDTLRSEGAQALKLDVTKPESLAGLGAQLDDEKLDLAIYVAGVYGNGGQATSPPTAEDFDAVMHTNVLGAMRAIPLIAPLVEAAQGKFAFITSMMSSIGDTDASYGWVYRASKAALNMTVKSAAFDYPKATFVALCPGWVRTDMGGPDAPIAVEESVSGLLQVIATLELKDTGSFRNYAGERLSW</sequence>
<dbReference type="InterPro" id="IPR036291">
    <property type="entry name" value="NAD(P)-bd_dom_sf"/>
</dbReference>
<gene>
    <name evidence="1" type="ORF">D3871_00210</name>
</gene>
<dbReference type="GO" id="GO:0016616">
    <property type="term" value="F:oxidoreductase activity, acting on the CH-OH group of donors, NAD or NADP as acceptor"/>
    <property type="evidence" value="ECO:0007669"/>
    <property type="project" value="TreeGrafter"/>
</dbReference>
<organism evidence="1 2">
    <name type="scientific">Noviherbaspirillum saxi</name>
    <dbReference type="NCBI Taxonomy" id="2320863"/>
    <lineage>
        <taxon>Bacteria</taxon>
        <taxon>Pseudomonadati</taxon>
        <taxon>Pseudomonadota</taxon>
        <taxon>Betaproteobacteria</taxon>
        <taxon>Burkholderiales</taxon>
        <taxon>Oxalobacteraceae</taxon>
        <taxon>Noviherbaspirillum</taxon>
    </lineage>
</organism>
<evidence type="ECO:0000313" key="2">
    <source>
        <dbReference type="Proteomes" id="UP000265955"/>
    </source>
</evidence>
<reference evidence="2" key="1">
    <citation type="submission" date="2018-09" db="EMBL/GenBank/DDBJ databases">
        <authorList>
            <person name="Zhu H."/>
        </authorList>
    </citation>
    <scope>NUCLEOTIDE SEQUENCE [LARGE SCALE GENOMIC DNA]</scope>
    <source>
        <strain evidence="2">K1R23-30</strain>
    </source>
</reference>
<protein>
    <submittedName>
        <fullName evidence="1">SDR family oxidoreductase</fullName>
    </submittedName>
</protein>
<accession>A0A3A3FNU9</accession>
<dbReference type="OrthoDB" id="5786478at2"/>
<dbReference type="PANTHER" id="PTHR45458">
    <property type="entry name" value="SHORT-CHAIN DEHYDROGENASE/REDUCTASE SDR"/>
    <property type="match status" value="1"/>
</dbReference>
<name>A0A3A3FNU9_9BURK</name>
<dbReference type="PANTHER" id="PTHR45458:SF1">
    <property type="entry name" value="SHORT CHAIN DEHYDROGENASE"/>
    <property type="match status" value="1"/>
</dbReference>
<dbReference type="InterPro" id="IPR002347">
    <property type="entry name" value="SDR_fam"/>
</dbReference>
<dbReference type="CDD" id="cd05325">
    <property type="entry name" value="carb_red_sniffer_like_SDR_c"/>
    <property type="match status" value="1"/>
</dbReference>
<dbReference type="RefSeq" id="WP_119767081.1">
    <property type="nucleotide sequence ID" value="NZ_QYUO01000001.1"/>
</dbReference>
<dbReference type="PRINTS" id="PR00081">
    <property type="entry name" value="GDHRDH"/>
</dbReference>
<dbReference type="Pfam" id="PF00106">
    <property type="entry name" value="adh_short"/>
    <property type="match status" value="1"/>
</dbReference>
<dbReference type="NCBIfam" id="NF005403">
    <property type="entry name" value="PRK06953.1"/>
    <property type="match status" value="1"/>
</dbReference>
<keyword evidence="2" id="KW-1185">Reference proteome</keyword>
<proteinExistence type="predicted"/>
<dbReference type="AlphaFoldDB" id="A0A3A3FNU9"/>
<comment type="caution">
    <text evidence="1">The sequence shown here is derived from an EMBL/GenBank/DDBJ whole genome shotgun (WGS) entry which is preliminary data.</text>
</comment>
<dbReference type="Gene3D" id="3.40.50.720">
    <property type="entry name" value="NAD(P)-binding Rossmann-like Domain"/>
    <property type="match status" value="1"/>
</dbReference>
<evidence type="ECO:0000313" key="1">
    <source>
        <dbReference type="EMBL" id="RJF97130.1"/>
    </source>
</evidence>
<dbReference type="Proteomes" id="UP000265955">
    <property type="component" value="Unassembled WGS sequence"/>
</dbReference>